<organism evidence="1 2">
    <name type="scientific">Candidatus Sungiibacteriota bacterium</name>
    <dbReference type="NCBI Taxonomy" id="2750080"/>
    <lineage>
        <taxon>Bacteria</taxon>
        <taxon>Candidatus Sungiibacteriota</taxon>
    </lineage>
</organism>
<evidence type="ECO:0000313" key="2">
    <source>
        <dbReference type="Proteomes" id="UP000595618"/>
    </source>
</evidence>
<sequence length="106" mass="12135">MRFIISTLRGIMPVNTCLLQPNHPWHAGHTTAIGPVDPHILYAARLRRKDAGRRAWKIVQEASDPNRRWGPQITMNDLQRFILFTMVKDELMTTNLLPIGVTVCPH</sequence>
<dbReference type="AlphaFoldDB" id="A0A7T5RJI7"/>
<name>A0A7T5RJI7_9BACT</name>
<gene>
    <name evidence="1" type="ORF">HYW89_04905</name>
</gene>
<accession>A0A7T5RJI7</accession>
<protein>
    <submittedName>
        <fullName evidence="1">Uncharacterized protein</fullName>
    </submittedName>
</protein>
<reference evidence="1 2" key="1">
    <citation type="submission" date="2020-07" db="EMBL/GenBank/DDBJ databases">
        <title>Huge and variable diversity of episymbiotic CPR bacteria and DPANN archaea in groundwater ecosystems.</title>
        <authorList>
            <person name="He C.Y."/>
            <person name="Keren R."/>
            <person name="Whittaker M."/>
            <person name="Farag I.F."/>
            <person name="Doudna J."/>
            <person name="Cate J.H.D."/>
            <person name="Banfield J.F."/>
        </authorList>
    </citation>
    <scope>NUCLEOTIDE SEQUENCE [LARGE SCALE GENOMIC DNA]</scope>
    <source>
        <strain evidence="1">NC_groundwater_541_Ag_S-0.1um_46_50</strain>
    </source>
</reference>
<dbReference type="EMBL" id="CP066690">
    <property type="protein sequence ID" value="QQG45305.1"/>
    <property type="molecule type" value="Genomic_DNA"/>
</dbReference>
<evidence type="ECO:0000313" key="1">
    <source>
        <dbReference type="EMBL" id="QQG45305.1"/>
    </source>
</evidence>
<dbReference type="Proteomes" id="UP000595618">
    <property type="component" value="Chromosome"/>
</dbReference>
<proteinExistence type="predicted"/>